<dbReference type="RefSeq" id="WP_246330413.1">
    <property type="nucleotide sequence ID" value="NZ_BAABFH010000001.1"/>
</dbReference>
<sequence>MRVRLGQAPRGEGPLELGRRLLVARDAHQLLPHVVVRRHVGHRQPARAPAPTISPVVASNTSCPATRAAQTSGTTGNISP</sequence>
<organism evidence="2 3">
    <name type="scientific">Saccharopolyspora hordei</name>
    <dbReference type="NCBI Taxonomy" id="1838"/>
    <lineage>
        <taxon>Bacteria</taxon>
        <taxon>Bacillati</taxon>
        <taxon>Actinomycetota</taxon>
        <taxon>Actinomycetes</taxon>
        <taxon>Pseudonocardiales</taxon>
        <taxon>Pseudonocardiaceae</taxon>
        <taxon>Saccharopolyspora</taxon>
    </lineage>
</organism>
<dbReference type="AlphaFoldDB" id="A0A853AGF8"/>
<accession>A0A853AGF8</accession>
<feature type="region of interest" description="Disordered" evidence="1">
    <location>
        <begin position="42"/>
        <end position="80"/>
    </location>
</feature>
<comment type="caution">
    <text evidence="2">The sequence shown here is derived from an EMBL/GenBank/DDBJ whole genome shotgun (WGS) entry which is preliminary data.</text>
</comment>
<dbReference type="Proteomes" id="UP000587002">
    <property type="component" value="Unassembled WGS sequence"/>
</dbReference>
<name>A0A853AGF8_9PSEU</name>
<evidence type="ECO:0000256" key="1">
    <source>
        <dbReference type="SAM" id="MobiDB-lite"/>
    </source>
</evidence>
<gene>
    <name evidence="2" type="ORF">HNR68_001688</name>
</gene>
<feature type="compositionally biased region" description="Polar residues" evidence="1">
    <location>
        <begin position="57"/>
        <end position="80"/>
    </location>
</feature>
<protein>
    <submittedName>
        <fullName evidence="2">Uncharacterized protein</fullName>
    </submittedName>
</protein>
<reference evidence="2 3" key="1">
    <citation type="submission" date="2020-07" db="EMBL/GenBank/DDBJ databases">
        <title>Sequencing the genomes of 1000 actinobacteria strains.</title>
        <authorList>
            <person name="Klenk H.-P."/>
        </authorList>
    </citation>
    <scope>NUCLEOTIDE SEQUENCE [LARGE SCALE GENOMIC DNA]</scope>
    <source>
        <strain evidence="2 3">DSM 44065</strain>
    </source>
</reference>
<evidence type="ECO:0000313" key="2">
    <source>
        <dbReference type="EMBL" id="NYI83058.1"/>
    </source>
</evidence>
<dbReference type="EMBL" id="JACCFJ010000001">
    <property type="protein sequence ID" value="NYI83058.1"/>
    <property type="molecule type" value="Genomic_DNA"/>
</dbReference>
<keyword evidence="3" id="KW-1185">Reference proteome</keyword>
<evidence type="ECO:0000313" key="3">
    <source>
        <dbReference type="Proteomes" id="UP000587002"/>
    </source>
</evidence>
<proteinExistence type="predicted"/>